<dbReference type="PROSITE" id="PS51257">
    <property type="entry name" value="PROKAR_LIPOPROTEIN"/>
    <property type="match status" value="1"/>
</dbReference>
<reference evidence="2" key="1">
    <citation type="submission" date="2024-05" db="EMBL/GenBank/DDBJ databases">
        <title>Genome Sequences of Four Agar- Degrading Marine Bacteria.</title>
        <authorList>
            <person name="Phillips E.K."/>
            <person name="Shaffer J.C."/>
            <person name="Henson M.W."/>
            <person name="Temperton B."/>
            <person name="Thrash C.J."/>
            <person name="Martin M.O."/>
        </authorList>
    </citation>
    <scope>NUCLEOTIDE SEQUENCE</scope>
    <source>
        <strain evidence="2">EKP203</strain>
    </source>
</reference>
<sequence length="323" mass="36607">MNTKLISSLIGCTLLSACAVSPQSTTVEVREYRVPKDNQIQLVASDLAVELDVAGIEWNTNLRPWDYRTLRSRSIYLTDTTPQKAYIELFTDTGLLPLYDQRSNRIVIEPFATKLKETTKFEPSFTKASLAAANEAQKQFNDSVSDGELHEYQMYEGDSMRTTLNSWARQEGIDHVVWYISDQKQIDALLKPNRRTSTVYERGPLNAIHALLENINASTQTTNINFRIFKKENTLVFHGLKKGEPMMLFDVKASDTRAMAQSAADAYKANLNYTAPVYRISEPYTTVLTSRVEPSVQQLFHGYPLKAVYKESTNTIHIESVSK</sequence>
<feature type="chain" id="PRO_5046902798" evidence="1">
    <location>
        <begin position="20"/>
        <end position="323"/>
    </location>
</feature>
<evidence type="ECO:0000256" key="1">
    <source>
        <dbReference type="SAM" id="SignalP"/>
    </source>
</evidence>
<accession>A0ABT7Y881</accession>
<feature type="signal peptide" evidence="1">
    <location>
        <begin position="1"/>
        <end position="19"/>
    </location>
</feature>
<evidence type="ECO:0000313" key="2">
    <source>
        <dbReference type="EMBL" id="MDN2483964.1"/>
    </source>
</evidence>
<dbReference type="RefSeq" id="WP_289964147.1">
    <property type="nucleotide sequence ID" value="NZ_JAUEOZ010000003.1"/>
</dbReference>
<keyword evidence="3" id="KW-1185">Reference proteome</keyword>
<name>A0ABT7Y881_9VIBR</name>
<comment type="caution">
    <text evidence="2">The sequence shown here is derived from an EMBL/GenBank/DDBJ whole genome shotgun (WGS) entry which is preliminary data.</text>
</comment>
<evidence type="ECO:0000313" key="3">
    <source>
        <dbReference type="Proteomes" id="UP001169719"/>
    </source>
</evidence>
<gene>
    <name evidence="2" type="ORF">QWJ08_21650</name>
</gene>
<dbReference type="Proteomes" id="UP001169719">
    <property type="component" value="Unassembled WGS sequence"/>
</dbReference>
<dbReference type="EMBL" id="JAUEOZ010000003">
    <property type="protein sequence ID" value="MDN2483964.1"/>
    <property type="molecule type" value="Genomic_DNA"/>
</dbReference>
<protein>
    <submittedName>
        <fullName evidence="2">Uncharacterized protein</fullName>
    </submittedName>
</protein>
<organism evidence="2 3">
    <name type="scientific">Vibrio agarivorans</name>
    <dbReference type="NCBI Taxonomy" id="153622"/>
    <lineage>
        <taxon>Bacteria</taxon>
        <taxon>Pseudomonadati</taxon>
        <taxon>Pseudomonadota</taxon>
        <taxon>Gammaproteobacteria</taxon>
        <taxon>Vibrionales</taxon>
        <taxon>Vibrionaceae</taxon>
        <taxon>Vibrio</taxon>
    </lineage>
</organism>
<proteinExistence type="predicted"/>
<keyword evidence="1" id="KW-0732">Signal</keyword>